<dbReference type="EMBL" id="LR798295">
    <property type="protein sequence ID" value="CAB5221766.1"/>
    <property type="molecule type" value="Genomic_DNA"/>
</dbReference>
<gene>
    <name evidence="1" type="ORF">UFOVP359_58</name>
</gene>
<protein>
    <submittedName>
        <fullName evidence="1">Uncharacterized protein</fullName>
    </submittedName>
</protein>
<evidence type="ECO:0000313" key="1">
    <source>
        <dbReference type="EMBL" id="CAB5221766.1"/>
    </source>
</evidence>
<accession>A0A6J7WUW2</accession>
<sequence>MKEYLTSDGDALIVEYRAPAGTDSLVFDIYDTSLNAYLMADEAEKKTAVTTPVAYQPFHLTIPYSIAKYNRKIQINLQIIDQASFTEDILYASLVRPYATVADIQAALGITGQESQLEALERRARFIIDSKTGDQFGFTYESIQSYGQGSDVLDLKKRIETFDKVTKDDQVIFDSTEDPEINLFYRPVAISESKTRLKVIEEGANLFEWAEPTVLANERGFEKNSLYTVRGEYGWDFVPLAIKEATIILVEDMRCGDWNYRNTGLKQVKNDAFDLQYSDNIFLGTGNLAVDSLIAPYKNFSMMVI</sequence>
<organism evidence="1">
    <name type="scientific">uncultured Caudovirales phage</name>
    <dbReference type="NCBI Taxonomy" id="2100421"/>
    <lineage>
        <taxon>Viruses</taxon>
        <taxon>Duplodnaviria</taxon>
        <taxon>Heunggongvirae</taxon>
        <taxon>Uroviricota</taxon>
        <taxon>Caudoviricetes</taxon>
        <taxon>Peduoviridae</taxon>
        <taxon>Maltschvirus</taxon>
        <taxon>Maltschvirus maltsch</taxon>
    </lineage>
</organism>
<reference evidence="1" key="1">
    <citation type="submission" date="2020-05" db="EMBL/GenBank/DDBJ databases">
        <authorList>
            <person name="Chiriac C."/>
            <person name="Salcher M."/>
            <person name="Ghai R."/>
            <person name="Kavagutti S V."/>
        </authorList>
    </citation>
    <scope>NUCLEOTIDE SEQUENCE</scope>
</reference>
<proteinExistence type="predicted"/>
<name>A0A6J7WUW2_9CAUD</name>